<gene>
    <name evidence="2" type="ORF">ABUE31_10245</name>
</gene>
<evidence type="ECO:0000313" key="3">
    <source>
        <dbReference type="Proteomes" id="UP001556196"/>
    </source>
</evidence>
<feature type="chain" id="PRO_5046357701" evidence="1">
    <location>
        <begin position="25"/>
        <end position="151"/>
    </location>
</feature>
<accession>A0ABV3R003</accession>
<sequence length="151" mass="15674">MRTMLSLISAIAFGAAVACFPALAEDAVDATAIRHLMMATFDKPEAPLTVGPITVAGDVAVAGWAQGETGGRALLRRKDAAWALALCSGDALREAKALRHFGLTPAEAEAMARAVVEAEARLDPALVARFSAFDGVVMMDEQGHHPPAHGG</sequence>
<reference evidence="2 3" key="1">
    <citation type="submission" date="2024-06" db="EMBL/GenBank/DDBJ databases">
        <authorList>
            <person name="Tuo L."/>
        </authorList>
    </citation>
    <scope>NUCLEOTIDE SEQUENCE [LARGE SCALE GENOMIC DNA]</scope>
    <source>
        <strain evidence="2 3">ZMM04-5</strain>
    </source>
</reference>
<dbReference type="NCBIfam" id="NF033672">
    <property type="entry name" value="mbn_chaper_assoc"/>
    <property type="match status" value="1"/>
</dbReference>
<name>A0ABV3R003_9HYPH</name>
<evidence type="ECO:0000256" key="1">
    <source>
        <dbReference type="SAM" id="SignalP"/>
    </source>
</evidence>
<protein>
    <submittedName>
        <fullName evidence="2">Copper uptake system-associated protein</fullName>
    </submittedName>
</protein>
<feature type="signal peptide" evidence="1">
    <location>
        <begin position="1"/>
        <end position="24"/>
    </location>
</feature>
<proteinExistence type="predicted"/>
<dbReference type="EMBL" id="JBFOCI010000002">
    <property type="protein sequence ID" value="MEW9806365.1"/>
    <property type="molecule type" value="Genomic_DNA"/>
</dbReference>
<dbReference type="PROSITE" id="PS51257">
    <property type="entry name" value="PROKAR_LIPOPROTEIN"/>
    <property type="match status" value="1"/>
</dbReference>
<keyword evidence="3" id="KW-1185">Reference proteome</keyword>
<comment type="caution">
    <text evidence="2">The sequence shown here is derived from an EMBL/GenBank/DDBJ whole genome shotgun (WGS) entry which is preliminary data.</text>
</comment>
<dbReference type="RefSeq" id="WP_367723434.1">
    <property type="nucleotide sequence ID" value="NZ_JBFOCH010000019.1"/>
</dbReference>
<keyword evidence="1" id="KW-0732">Signal</keyword>
<organism evidence="2 3">
    <name type="scientific">Mesorhizobium marinum</name>
    <dbReference type="NCBI Taxonomy" id="3228790"/>
    <lineage>
        <taxon>Bacteria</taxon>
        <taxon>Pseudomonadati</taxon>
        <taxon>Pseudomonadota</taxon>
        <taxon>Alphaproteobacteria</taxon>
        <taxon>Hyphomicrobiales</taxon>
        <taxon>Phyllobacteriaceae</taxon>
        <taxon>Mesorhizobium</taxon>
    </lineage>
</organism>
<evidence type="ECO:0000313" key="2">
    <source>
        <dbReference type="EMBL" id="MEW9806365.1"/>
    </source>
</evidence>
<dbReference type="Proteomes" id="UP001556196">
    <property type="component" value="Unassembled WGS sequence"/>
</dbReference>